<evidence type="ECO:0000256" key="3">
    <source>
        <dbReference type="ARBA" id="ARBA00023014"/>
    </source>
</evidence>
<dbReference type="Pfam" id="PF00037">
    <property type="entry name" value="Fer4"/>
    <property type="match status" value="2"/>
</dbReference>
<dbReference type="RefSeq" id="WP_042679372.1">
    <property type="nucleotide sequence ID" value="NZ_CABKTM010000013.1"/>
</dbReference>
<evidence type="ECO:0000256" key="2">
    <source>
        <dbReference type="ARBA" id="ARBA00023004"/>
    </source>
</evidence>
<dbReference type="PANTHER" id="PTHR42783:SF3">
    <property type="entry name" value="GLUTAMATE SYNTHASE [NADPH] SMALL CHAIN-RELATED"/>
    <property type="match status" value="1"/>
</dbReference>
<dbReference type="PROSITE" id="PS51379">
    <property type="entry name" value="4FE4S_FER_2"/>
    <property type="match status" value="2"/>
</dbReference>
<dbReference type="SUPFAM" id="SSF54862">
    <property type="entry name" value="4Fe-4S ferredoxins"/>
    <property type="match status" value="1"/>
</dbReference>
<dbReference type="Gene3D" id="1.10.1060.10">
    <property type="entry name" value="Alpha-helical ferredoxin"/>
    <property type="match status" value="1"/>
</dbReference>
<dbReference type="Pfam" id="PF14691">
    <property type="entry name" value="Fer4_20"/>
    <property type="match status" value="1"/>
</dbReference>
<dbReference type="InterPro" id="IPR028261">
    <property type="entry name" value="DPD_II"/>
</dbReference>
<protein>
    <submittedName>
        <fullName evidence="5">FAD-dependent oxidoreductase</fullName>
    </submittedName>
</protein>
<evidence type="ECO:0000313" key="6">
    <source>
        <dbReference type="Proteomes" id="UP001142078"/>
    </source>
</evidence>
<dbReference type="InterPro" id="IPR036188">
    <property type="entry name" value="FAD/NAD-bd_sf"/>
</dbReference>
<sequence length="892" mass="98607">MIKQKVLDFANHIGGKKSGSKSAYTATDPEYMILEPVVTEEMAEVGLCLEFRKPKSAEEVAPLCGKSLEETEKLLWELAVAGACFVGKKDGVDKYWLEIWVPGIMEMMVNNKENVKKYPQIAEAFEAYGRVRGPQTAGVFPIGTGLMRVIPIEMAIEGETRRASYEEVSKYLNENEIFSVSDCSCRTAREVMGEGCGHLKEDMCIQMGHAAEFYIRTGRGREITREEAFEIIKRAEENGLMHQIPNTDGPGKTHAICNCCGCSCLSLRTAGMFLNNDMVRSNYVSHVDEDKCVACGECVQVCPVNALKLGQKLCAEAQVVEKREDFPSNTKWGPDKWNPDYRINRENVVDTGTSPCKTQCPAHISVQGYIKLASQGRYTEALELIKKENPFPAVCGRICPRTCESVCTRGDIDEPLAIDDIKKFIAEQDLNMDNRYIPKIRHEYGNKIAIIGAGPSGLSCAYYLAIDGYNVTVFEKQKALGGMLTLGIPSYRLGKEVVNAEIDILRELGVEFKMGVEVGKDISLEDLRNQGYEAFYLAIGAQAGRKLGIEGEDAEGVITGVDFLLDVNLGNDIELEGDVIVIGGGNVAIDVARTATRAGASKVEMFCLESREEMPALDEEIEEALSEDIGVNNSWGPKRVVTENGHVVGVEFKKCISVFDENKRFSPKFDENETKIVKADNVLLSIGQAMDWGGLLENSKMELNPNNTIKVDSFTLQTGEPDVFAGGDAVTGPKFAIDAIALGKEGAISIHRYVHPGQDLVIGRDRREFRAFDKENLDLAGYDHLPRQRTSHVDGNKAKTSFKDLRATFTEEQVRKETERCLSCGATVVDEYMCIGCGSCTTKCKFDAISLVKKYDAQNVPFEKLKPVIVKNMVKRKGRMVTHSIKKSLHGK</sequence>
<dbReference type="GO" id="GO:0051536">
    <property type="term" value="F:iron-sulfur cluster binding"/>
    <property type="evidence" value="ECO:0007669"/>
    <property type="project" value="UniProtKB-KW"/>
</dbReference>
<dbReference type="PANTHER" id="PTHR42783">
    <property type="entry name" value="GLUTAMATE SYNTHASE [NADPH] SMALL CHAIN"/>
    <property type="match status" value="1"/>
</dbReference>
<dbReference type="GO" id="GO:0016491">
    <property type="term" value="F:oxidoreductase activity"/>
    <property type="evidence" value="ECO:0007669"/>
    <property type="project" value="InterPro"/>
</dbReference>
<dbReference type="Gene3D" id="3.50.50.60">
    <property type="entry name" value="FAD/NAD(P)-binding domain"/>
    <property type="match status" value="2"/>
</dbReference>
<dbReference type="Gene3D" id="3.30.70.20">
    <property type="match status" value="1"/>
</dbReference>
<dbReference type="InterPro" id="IPR017900">
    <property type="entry name" value="4Fe4S_Fe_S_CS"/>
</dbReference>
<dbReference type="PROSITE" id="PS00198">
    <property type="entry name" value="4FE4S_FER_1"/>
    <property type="match status" value="1"/>
</dbReference>
<dbReference type="PRINTS" id="PR00419">
    <property type="entry name" value="ADXRDTASE"/>
</dbReference>
<dbReference type="Pfam" id="PF07992">
    <property type="entry name" value="Pyr_redox_2"/>
    <property type="match status" value="1"/>
</dbReference>
<accession>A0A9X2MHZ6</accession>
<organism evidence="5 6">
    <name type="scientific">Anaerosalibacter massiliensis</name>
    <dbReference type="NCBI Taxonomy" id="1347392"/>
    <lineage>
        <taxon>Bacteria</taxon>
        <taxon>Bacillati</taxon>
        <taxon>Bacillota</taxon>
        <taxon>Tissierellia</taxon>
        <taxon>Tissierellales</taxon>
        <taxon>Sporanaerobacteraceae</taxon>
        <taxon>Anaerosalibacter</taxon>
    </lineage>
</organism>
<dbReference type="SUPFAM" id="SSF51971">
    <property type="entry name" value="Nucleotide-binding domain"/>
    <property type="match status" value="1"/>
</dbReference>
<keyword evidence="2" id="KW-0408">Iron</keyword>
<dbReference type="EMBL" id="JANJZL010000002">
    <property type="protein sequence ID" value="MCR2043420.1"/>
    <property type="molecule type" value="Genomic_DNA"/>
</dbReference>
<proteinExistence type="predicted"/>
<feature type="domain" description="4Fe-4S ferredoxin-type" evidence="4">
    <location>
        <begin position="283"/>
        <end position="312"/>
    </location>
</feature>
<evidence type="ECO:0000259" key="4">
    <source>
        <dbReference type="PROSITE" id="PS51379"/>
    </source>
</evidence>
<evidence type="ECO:0000256" key="1">
    <source>
        <dbReference type="ARBA" id="ARBA00022723"/>
    </source>
</evidence>
<gene>
    <name evidence="5" type="ORF">NSA23_04735</name>
</gene>
<dbReference type="InterPro" id="IPR009051">
    <property type="entry name" value="Helical_ferredxn"/>
</dbReference>
<dbReference type="InterPro" id="IPR017896">
    <property type="entry name" value="4Fe4S_Fe-S-bd"/>
</dbReference>
<dbReference type="InterPro" id="IPR023753">
    <property type="entry name" value="FAD/NAD-binding_dom"/>
</dbReference>
<reference evidence="5" key="1">
    <citation type="submission" date="2022-07" db="EMBL/GenBank/DDBJ databases">
        <title>Enhanced cultured diversity of the mouse gut microbiota enables custom-made synthetic communities.</title>
        <authorList>
            <person name="Afrizal A."/>
        </authorList>
    </citation>
    <scope>NUCLEOTIDE SEQUENCE</scope>
    <source>
        <strain evidence="5">DSM 29482</strain>
    </source>
</reference>
<name>A0A9X2MHZ6_9FIRM</name>
<keyword evidence="3" id="KW-0411">Iron-sulfur</keyword>
<keyword evidence="6" id="KW-1185">Reference proteome</keyword>
<dbReference type="OrthoDB" id="9761899at2"/>
<evidence type="ECO:0000313" key="5">
    <source>
        <dbReference type="EMBL" id="MCR2043420.1"/>
    </source>
</evidence>
<dbReference type="GO" id="GO:0046872">
    <property type="term" value="F:metal ion binding"/>
    <property type="evidence" value="ECO:0007669"/>
    <property type="project" value="UniProtKB-KW"/>
</dbReference>
<dbReference type="AlphaFoldDB" id="A0A9X2MHZ6"/>
<keyword evidence="1" id="KW-0479">Metal-binding</keyword>
<dbReference type="Proteomes" id="UP001142078">
    <property type="component" value="Unassembled WGS sequence"/>
</dbReference>
<dbReference type="SUPFAM" id="SSF46548">
    <property type="entry name" value="alpha-helical ferredoxin"/>
    <property type="match status" value="2"/>
</dbReference>
<feature type="domain" description="4Fe-4S ferredoxin-type" evidence="4">
    <location>
        <begin position="825"/>
        <end position="854"/>
    </location>
</feature>
<comment type="caution">
    <text evidence="5">The sequence shown here is derived from an EMBL/GenBank/DDBJ whole genome shotgun (WGS) entry which is preliminary data.</text>
</comment>